<dbReference type="PANTHER" id="PTHR43788:SF8">
    <property type="entry name" value="DNA-BINDING PROTEIN SMUBP-2"/>
    <property type="match status" value="1"/>
</dbReference>
<dbReference type="InterPro" id="IPR041677">
    <property type="entry name" value="DNA2/NAM7_AAA_11"/>
</dbReference>
<evidence type="ECO:0000256" key="1">
    <source>
        <dbReference type="ARBA" id="ARBA00004496"/>
    </source>
</evidence>
<dbReference type="GO" id="GO:0016787">
    <property type="term" value="F:hydrolase activity"/>
    <property type="evidence" value="ECO:0007669"/>
    <property type="project" value="UniProtKB-KW"/>
</dbReference>
<feature type="domain" description="DNA2/NAM7 helicase helicase" evidence="10">
    <location>
        <begin position="180"/>
        <end position="399"/>
    </location>
</feature>
<evidence type="ECO:0000259" key="12">
    <source>
        <dbReference type="Pfam" id="PF21138"/>
    </source>
</evidence>
<accession>A0A5K7XLP2</accession>
<organism evidence="13 14">
    <name type="scientific">Lacipirellula parvula</name>
    <dbReference type="NCBI Taxonomy" id="2650471"/>
    <lineage>
        <taxon>Bacteria</taxon>
        <taxon>Pseudomonadati</taxon>
        <taxon>Planctomycetota</taxon>
        <taxon>Planctomycetia</taxon>
        <taxon>Pirellulales</taxon>
        <taxon>Lacipirellulaceae</taxon>
        <taxon>Lacipirellula</taxon>
    </lineage>
</organism>
<dbReference type="PANTHER" id="PTHR43788">
    <property type="entry name" value="DNA2/NAM7 HELICASE FAMILY MEMBER"/>
    <property type="match status" value="1"/>
</dbReference>
<keyword evidence="5" id="KW-0547">Nucleotide-binding</keyword>
<name>A0A5K7XLP2_9BACT</name>
<dbReference type="Proteomes" id="UP000326837">
    <property type="component" value="Chromosome"/>
</dbReference>
<proteinExistence type="inferred from homology"/>
<dbReference type="CDD" id="cd18044">
    <property type="entry name" value="DEXXQc_SMUBP2"/>
    <property type="match status" value="1"/>
</dbReference>
<evidence type="ECO:0000313" key="14">
    <source>
        <dbReference type="Proteomes" id="UP000326837"/>
    </source>
</evidence>
<dbReference type="Pfam" id="PF21138">
    <property type="entry name" value="SMUBP-2_HCS1_1B"/>
    <property type="match status" value="1"/>
</dbReference>
<feature type="compositionally biased region" description="Low complexity" evidence="9">
    <location>
        <begin position="1"/>
        <end position="10"/>
    </location>
</feature>
<dbReference type="KEGG" id="lpav:PLANPX_3471"/>
<gene>
    <name evidence="13" type="ORF">PLANPX_3471</name>
</gene>
<keyword evidence="7" id="KW-0347">Helicase</keyword>
<protein>
    <recommendedName>
        <fullName evidence="3">DNA helicase</fullName>
        <ecNumber evidence="3">3.6.4.12</ecNumber>
    </recommendedName>
</protein>
<dbReference type="GO" id="GO:0043139">
    <property type="term" value="F:5'-3' DNA helicase activity"/>
    <property type="evidence" value="ECO:0007669"/>
    <property type="project" value="TreeGrafter"/>
</dbReference>
<dbReference type="InterPro" id="IPR041679">
    <property type="entry name" value="DNA2/NAM7-like_C"/>
</dbReference>
<evidence type="ECO:0000256" key="3">
    <source>
        <dbReference type="ARBA" id="ARBA00012551"/>
    </source>
</evidence>
<dbReference type="RefSeq" id="WP_152099546.1">
    <property type="nucleotide sequence ID" value="NZ_AP021861.1"/>
</dbReference>
<evidence type="ECO:0000259" key="11">
    <source>
        <dbReference type="Pfam" id="PF13087"/>
    </source>
</evidence>
<sequence length="630" mass="70648">MQLEAQAEAQRMAERRQLRTRKTAERTGETLLDLVIEEHQTGLNGRHLFTLVKRNRTLDLPWNRLRVGSPVLLTPLPDDNAKPHPGVVSARSFRSIQVAVDNWIAGERFDVDMAVDEVSRNRERAALAAVSSAKGRLGELRQIILGSMDETNHRNRQPRFKPHAPIAEHEHPVADAPAAHLNASQQEAIRFALSAEDLAIIHGPPGTGKTTSVVEFIRQAVEEGSRILATAPSNTAVDNLLERLLAAGVRVVRLGHPARVTERLRDHTLDALVETHEHARWVKELYRTAEALFKKADSDSRSRNAYAAKQEWRREAKQHKADARRLERDIVADVLDSADVLCATTTIDEDLLGDRTFDWVVVDEACQSTESACWIPLQRANRVLLAGDHCQLPPTVLSKPAAAQGYDRSMMQRLVELYGPLITRQLTVQYRMHDHIMDFSSEQFYDGTLVGDETVRTRTLNELVGVEDAPFTQTPLEYIDTAGADYDERQEEDGLSRLNPEEGRLVLKKVDALIAAGLPAADIAVIAPYAAQVRWLRQHAEHRDLEIDTVDGFQGREKEAVVITLVRSNRQGEIGFLADTRRMNVALTRARRKLIVIGDSATLGANPFYAALLDYFQAHDAYHTVWEEMD</sequence>
<evidence type="ECO:0000256" key="8">
    <source>
        <dbReference type="ARBA" id="ARBA00022840"/>
    </source>
</evidence>
<keyword evidence="4" id="KW-0963">Cytoplasm</keyword>
<comment type="similarity">
    <text evidence="2">Belongs to the DNA2/NAM7 helicase family.</text>
</comment>
<dbReference type="GO" id="GO:0005737">
    <property type="term" value="C:cytoplasm"/>
    <property type="evidence" value="ECO:0007669"/>
    <property type="project" value="UniProtKB-SubCell"/>
</dbReference>
<dbReference type="InterPro" id="IPR027417">
    <property type="entry name" value="P-loop_NTPase"/>
</dbReference>
<feature type="region of interest" description="Disordered" evidence="9">
    <location>
        <begin position="1"/>
        <end position="23"/>
    </location>
</feature>
<evidence type="ECO:0000256" key="6">
    <source>
        <dbReference type="ARBA" id="ARBA00022801"/>
    </source>
</evidence>
<evidence type="ECO:0000259" key="10">
    <source>
        <dbReference type="Pfam" id="PF13086"/>
    </source>
</evidence>
<dbReference type="GO" id="GO:0005524">
    <property type="term" value="F:ATP binding"/>
    <property type="evidence" value="ECO:0007669"/>
    <property type="project" value="UniProtKB-KW"/>
</dbReference>
<dbReference type="Pfam" id="PF13087">
    <property type="entry name" value="AAA_12"/>
    <property type="match status" value="1"/>
</dbReference>
<dbReference type="GO" id="GO:0003723">
    <property type="term" value="F:RNA binding"/>
    <property type="evidence" value="ECO:0007669"/>
    <property type="project" value="InterPro"/>
</dbReference>
<dbReference type="InterPro" id="IPR048761">
    <property type="entry name" value="SMUBP-2_HCS1_1B"/>
</dbReference>
<comment type="subcellular location">
    <subcellularLocation>
        <location evidence="1">Cytoplasm</location>
    </subcellularLocation>
</comment>
<dbReference type="CDD" id="cd18808">
    <property type="entry name" value="SF1_C_Upf1"/>
    <property type="match status" value="1"/>
</dbReference>
<evidence type="ECO:0000256" key="5">
    <source>
        <dbReference type="ARBA" id="ARBA00022741"/>
    </source>
</evidence>
<dbReference type="Pfam" id="PF13086">
    <property type="entry name" value="AAA_11"/>
    <property type="match status" value="1"/>
</dbReference>
<feature type="domain" description="Helicase SMUBP-2/HCS1 1B" evidence="12">
    <location>
        <begin position="2"/>
        <end position="112"/>
    </location>
</feature>
<feature type="domain" description="DNA2/NAM7 helicase-like C-terminal" evidence="11">
    <location>
        <begin position="406"/>
        <end position="600"/>
    </location>
</feature>
<dbReference type="SUPFAM" id="SSF52540">
    <property type="entry name" value="P-loop containing nucleoside triphosphate hydrolases"/>
    <property type="match status" value="1"/>
</dbReference>
<feature type="compositionally biased region" description="Basic and acidic residues" evidence="9">
    <location>
        <begin position="11"/>
        <end position="23"/>
    </location>
</feature>
<dbReference type="InterPro" id="IPR050534">
    <property type="entry name" value="Coronavir_polyprotein_1ab"/>
</dbReference>
<dbReference type="InterPro" id="IPR047187">
    <property type="entry name" value="SF1_C_Upf1"/>
</dbReference>
<dbReference type="EMBL" id="AP021861">
    <property type="protein sequence ID" value="BBO33859.1"/>
    <property type="molecule type" value="Genomic_DNA"/>
</dbReference>
<reference evidence="14" key="1">
    <citation type="submission" date="2019-10" db="EMBL/GenBank/DDBJ databases">
        <title>Lacipirellula parvula gen. nov., sp. nov., representing a lineage of planctomycetes widespread in freshwater anoxic habitats, and description of the family Lacipirellulaceae.</title>
        <authorList>
            <person name="Dedysh S.N."/>
            <person name="Kulichevskaya I.S."/>
            <person name="Beletsky A.V."/>
            <person name="Rakitin A.L."/>
            <person name="Mardanov A.V."/>
            <person name="Ivanova A.A."/>
            <person name="Saltykova V.X."/>
            <person name="Rijpstra W.I.C."/>
            <person name="Sinninghe Damste J.S."/>
            <person name="Ravin N.V."/>
        </authorList>
    </citation>
    <scope>NUCLEOTIDE SEQUENCE [LARGE SCALE GENOMIC DNA]</scope>
    <source>
        <strain evidence="14">PX69</strain>
    </source>
</reference>
<evidence type="ECO:0000256" key="2">
    <source>
        <dbReference type="ARBA" id="ARBA00007913"/>
    </source>
</evidence>
<dbReference type="Gene3D" id="2.40.30.270">
    <property type="match status" value="1"/>
</dbReference>
<evidence type="ECO:0000256" key="4">
    <source>
        <dbReference type="ARBA" id="ARBA00022490"/>
    </source>
</evidence>
<dbReference type="GO" id="GO:0005694">
    <property type="term" value="C:chromosome"/>
    <property type="evidence" value="ECO:0007669"/>
    <property type="project" value="UniProtKB-ARBA"/>
</dbReference>
<keyword evidence="6" id="KW-0378">Hydrolase</keyword>
<dbReference type="Gene3D" id="3.40.50.300">
    <property type="entry name" value="P-loop containing nucleotide triphosphate hydrolases"/>
    <property type="match status" value="2"/>
</dbReference>
<keyword evidence="14" id="KW-1185">Reference proteome</keyword>
<evidence type="ECO:0000313" key="13">
    <source>
        <dbReference type="EMBL" id="BBO33859.1"/>
    </source>
</evidence>
<evidence type="ECO:0000256" key="9">
    <source>
        <dbReference type="SAM" id="MobiDB-lite"/>
    </source>
</evidence>
<dbReference type="FunFam" id="3.40.50.300:FF:000326">
    <property type="entry name" value="P-loop containing nucleoside triphosphate hydrolase"/>
    <property type="match status" value="1"/>
</dbReference>
<keyword evidence="8" id="KW-0067">ATP-binding</keyword>
<dbReference type="EC" id="3.6.4.12" evidence="3"/>
<dbReference type="AlphaFoldDB" id="A0A5K7XLP2"/>
<evidence type="ECO:0000256" key="7">
    <source>
        <dbReference type="ARBA" id="ARBA00022806"/>
    </source>
</evidence>